<proteinExistence type="predicted"/>
<keyword evidence="3" id="KW-1185">Reference proteome</keyword>
<gene>
    <name evidence="2" type="ORF">BCV70DRAFT_211412</name>
</gene>
<protein>
    <submittedName>
        <fullName evidence="2">Uncharacterized protein</fullName>
    </submittedName>
</protein>
<feature type="region of interest" description="Disordered" evidence="1">
    <location>
        <begin position="1"/>
        <end position="23"/>
    </location>
</feature>
<evidence type="ECO:0000256" key="1">
    <source>
        <dbReference type="SAM" id="MobiDB-lite"/>
    </source>
</evidence>
<dbReference type="Proteomes" id="UP000246740">
    <property type="component" value="Unassembled WGS sequence"/>
</dbReference>
<name>A0A317XQL1_9BASI</name>
<organism evidence="2 3">
    <name type="scientific">Testicularia cyperi</name>
    <dbReference type="NCBI Taxonomy" id="1882483"/>
    <lineage>
        <taxon>Eukaryota</taxon>
        <taxon>Fungi</taxon>
        <taxon>Dikarya</taxon>
        <taxon>Basidiomycota</taxon>
        <taxon>Ustilaginomycotina</taxon>
        <taxon>Ustilaginomycetes</taxon>
        <taxon>Ustilaginales</taxon>
        <taxon>Anthracoideaceae</taxon>
        <taxon>Testicularia</taxon>
    </lineage>
</organism>
<accession>A0A317XQL1</accession>
<sequence>MSSDGSYLSAQRGFLSSPAGRPQQPKANFLMRFINNEILAPEKRPGNISIAWGLTVFAAGIIAARKFGDLITPVF</sequence>
<dbReference type="AlphaFoldDB" id="A0A317XQL1"/>
<dbReference type="EMBL" id="KZ819192">
    <property type="protein sequence ID" value="PWZ00596.1"/>
    <property type="molecule type" value="Genomic_DNA"/>
</dbReference>
<evidence type="ECO:0000313" key="3">
    <source>
        <dbReference type="Proteomes" id="UP000246740"/>
    </source>
</evidence>
<dbReference type="InParanoid" id="A0A317XQL1"/>
<reference evidence="2 3" key="1">
    <citation type="journal article" date="2018" name="Mol. Biol. Evol.">
        <title>Broad Genomic Sampling Reveals a Smut Pathogenic Ancestry of the Fungal Clade Ustilaginomycotina.</title>
        <authorList>
            <person name="Kijpornyongpan T."/>
            <person name="Mondo S.J."/>
            <person name="Barry K."/>
            <person name="Sandor L."/>
            <person name="Lee J."/>
            <person name="Lipzen A."/>
            <person name="Pangilinan J."/>
            <person name="LaButti K."/>
            <person name="Hainaut M."/>
            <person name="Henrissat B."/>
            <person name="Grigoriev I.V."/>
            <person name="Spatafora J.W."/>
            <person name="Aime M.C."/>
        </authorList>
    </citation>
    <scope>NUCLEOTIDE SEQUENCE [LARGE SCALE GENOMIC DNA]</scope>
    <source>
        <strain evidence="2 3">MCA 3645</strain>
    </source>
</reference>
<dbReference type="OrthoDB" id="5514856at2759"/>
<evidence type="ECO:0000313" key="2">
    <source>
        <dbReference type="EMBL" id="PWZ00596.1"/>
    </source>
</evidence>